<dbReference type="Gene3D" id="1.20.140.40">
    <property type="entry name" value="Invertase/pectin methylesterase inhibitor family protein"/>
    <property type="match status" value="1"/>
</dbReference>
<dbReference type="InterPro" id="IPR006501">
    <property type="entry name" value="Pectinesterase_inhib_dom"/>
</dbReference>
<keyword evidence="2" id="KW-1015">Disulfide bond</keyword>
<organism evidence="6">
    <name type="scientific">Rhizophora mucronata</name>
    <name type="common">Asiatic mangrove</name>
    <dbReference type="NCBI Taxonomy" id="61149"/>
    <lineage>
        <taxon>Eukaryota</taxon>
        <taxon>Viridiplantae</taxon>
        <taxon>Streptophyta</taxon>
        <taxon>Embryophyta</taxon>
        <taxon>Tracheophyta</taxon>
        <taxon>Spermatophyta</taxon>
        <taxon>Magnoliopsida</taxon>
        <taxon>eudicotyledons</taxon>
        <taxon>Gunneridae</taxon>
        <taxon>Pentapetalae</taxon>
        <taxon>rosids</taxon>
        <taxon>fabids</taxon>
        <taxon>Malpighiales</taxon>
        <taxon>Rhizophoraceae</taxon>
        <taxon>Rhizophora</taxon>
    </lineage>
</organism>
<dbReference type="FunFam" id="1.20.140.40:FF:000009">
    <property type="entry name" value="Invertase/pectin methylesterase inhibitor family protein"/>
    <property type="match status" value="1"/>
</dbReference>
<feature type="chain" id="PRO_5015138141" evidence="4">
    <location>
        <begin position="31"/>
        <end position="173"/>
    </location>
</feature>
<dbReference type="PANTHER" id="PTHR35357:SF8">
    <property type="entry name" value="OS01G0111000 PROTEIN"/>
    <property type="match status" value="1"/>
</dbReference>
<sequence>MFPTSISLGHLLLITTFLLLIHCNFVKSDAQLIEKTCKQTPYYGSCVSFLKSRPESFKTDVDGLALIMVGIVEAKSKATQSLIRVQLKKSPGLKRPLSFCADEYDAILTADIPEAKEALEKGNPKFAQDGMRDAANASDQCEVNFHGGSPLSGLNKVVHVSSSIAAAIVQLLL</sequence>
<dbReference type="Pfam" id="PF04043">
    <property type="entry name" value="PMEI"/>
    <property type="match status" value="1"/>
</dbReference>
<reference evidence="6" key="1">
    <citation type="submission" date="2018-02" db="EMBL/GenBank/DDBJ databases">
        <title>Rhizophora mucronata_Transcriptome.</title>
        <authorList>
            <person name="Meera S.P."/>
            <person name="Sreeshan A."/>
            <person name="Augustine A."/>
        </authorList>
    </citation>
    <scope>NUCLEOTIDE SEQUENCE</scope>
    <source>
        <tissue evidence="6">Leaf</tissue>
    </source>
</reference>
<protein>
    <submittedName>
        <fullName evidence="6">Invertase inhibitor</fullName>
    </submittedName>
</protein>
<comment type="similarity">
    <text evidence="3">Belongs to the PMEI family.</text>
</comment>
<accession>A0A2P2P605</accession>
<keyword evidence="1 4" id="KW-0732">Signal</keyword>
<evidence type="ECO:0000259" key="5">
    <source>
        <dbReference type="SMART" id="SM00856"/>
    </source>
</evidence>
<dbReference type="AlphaFoldDB" id="A0A2P2P605"/>
<dbReference type="NCBIfam" id="TIGR01614">
    <property type="entry name" value="PME_inhib"/>
    <property type="match status" value="1"/>
</dbReference>
<dbReference type="SUPFAM" id="SSF101148">
    <property type="entry name" value="Plant invertase/pectin methylesterase inhibitor"/>
    <property type="match status" value="1"/>
</dbReference>
<dbReference type="InterPro" id="IPR035513">
    <property type="entry name" value="Invertase/methylesterase_inhib"/>
</dbReference>
<evidence type="ECO:0000313" key="6">
    <source>
        <dbReference type="EMBL" id="MBX50196.1"/>
    </source>
</evidence>
<evidence type="ECO:0000256" key="4">
    <source>
        <dbReference type="SAM" id="SignalP"/>
    </source>
</evidence>
<dbReference type="PANTHER" id="PTHR35357">
    <property type="entry name" value="OS02G0537100 PROTEIN"/>
    <property type="match status" value="1"/>
</dbReference>
<dbReference type="InterPro" id="IPR034087">
    <property type="entry name" value="C/VIF1"/>
</dbReference>
<dbReference type="SMART" id="SM00856">
    <property type="entry name" value="PMEI"/>
    <property type="match status" value="1"/>
</dbReference>
<proteinExistence type="inferred from homology"/>
<evidence type="ECO:0000256" key="1">
    <source>
        <dbReference type="ARBA" id="ARBA00022729"/>
    </source>
</evidence>
<dbReference type="GO" id="GO:0004857">
    <property type="term" value="F:enzyme inhibitor activity"/>
    <property type="evidence" value="ECO:0007669"/>
    <property type="project" value="InterPro"/>
</dbReference>
<name>A0A2P2P605_RHIMU</name>
<evidence type="ECO:0000256" key="2">
    <source>
        <dbReference type="ARBA" id="ARBA00023157"/>
    </source>
</evidence>
<dbReference type="CDD" id="cd15796">
    <property type="entry name" value="CIF_like"/>
    <property type="match status" value="1"/>
</dbReference>
<dbReference type="EMBL" id="GGEC01069712">
    <property type="protein sequence ID" value="MBX50196.1"/>
    <property type="molecule type" value="Transcribed_RNA"/>
</dbReference>
<feature type="domain" description="Pectinesterase inhibitor" evidence="5">
    <location>
        <begin position="28"/>
        <end position="168"/>
    </location>
</feature>
<evidence type="ECO:0000256" key="3">
    <source>
        <dbReference type="ARBA" id="ARBA00038471"/>
    </source>
</evidence>
<feature type="signal peptide" evidence="4">
    <location>
        <begin position="1"/>
        <end position="30"/>
    </location>
</feature>